<evidence type="ECO:0000313" key="4">
    <source>
        <dbReference type="Proteomes" id="UP000887458"/>
    </source>
</evidence>
<feature type="region of interest" description="Disordered" evidence="1">
    <location>
        <begin position="950"/>
        <end position="979"/>
    </location>
</feature>
<dbReference type="InterPro" id="IPR000719">
    <property type="entry name" value="Prot_kinase_dom"/>
</dbReference>
<evidence type="ECO:0000313" key="3">
    <source>
        <dbReference type="EMBL" id="KAH9427009.1"/>
    </source>
</evidence>
<reference evidence="3 4" key="2">
    <citation type="journal article" date="2022" name="Mol. Biol. Evol.">
        <title>Comparative Genomics Reveals Insights into the Divergent Evolution of Astigmatic Mites and Household Pest Adaptations.</title>
        <authorList>
            <person name="Xiong Q."/>
            <person name="Wan A.T."/>
            <person name="Liu X."/>
            <person name="Fung C.S."/>
            <person name="Xiao X."/>
            <person name="Malainual N."/>
            <person name="Hou J."/>
            <person name="Wang L."/>
            <person name="Wang M."/>
            <person name="Yang K.Y."/>
            <person name="Cui Y."/>
            <person name="Leung E.L."/>
            <person name="Nong W."/>
            <person name="Shin S.K."/>
            <person name="Au S.W."/>
            <person name="Jeong K.Y."/>
            <person name="Chew F.T."/>
            <person name="Hui J.H."/>
            <person name="Leung T.F."/>
            <person name="Tungtrongchitr A."/>
            <person name="Zhong N."/>
            <person name="Liu Z."/>
            <person name="Tsui S.K."/>
        </authorList>
    </citation>
    <scope>NUCLEOTIDE SEQUENCE [LARGE SCALE GENOMIC DNA]</scope>
    <source>
        <strain evidence="3">Derp</strain>
    </source>
</reference>
<accession>A0ABQ8JWK6</accession>
<feature type="domain" description="Protein kinase" evidence="2">
    <location>
        <begin position="65"/>
        <end position="399"/>
    </location>
</feature>
<dbReference type="InterPro" id="IPR011009">
    <property type="entry name" value="Kinase-like_dom_sf"/>
</dbReference>
<proteinExistence type="predicted"/>
<evidence type="ECO:0000259" key="2">
    <source>
        <dbReference type="PROSITE" id="PS50011"/>
    </source>
</evidence>
<keyword evidence="4" id="KW-1185">Reference proteome</keyword>
<dbReference type="SMART" id="SM00220">
    <property type="entry name" value="S_TKc"/>
    <property type="match status" value="1"/>
</dbReference>
<dbReference type="SUPFAM" id="SSF56112">
    <property type="entry name" value="Protein kinase-like (PK-like)"/>
    <property type="match status" value="2"/>
</dbReference>
<sequence length="979" mass="114351">MGEEICNEHQRRIVDLKLRDVLVKEQQKRLKNFINTIQSTVINNSDIEINNEDELKNLSGYFQLKSKEEYSIVGQFNTVYSRLYLAQQQQQPPPPPQQKHRKSIKIFCRIVHTDRMSESFRQYWLKESLLIMRFIRYQQQQQQQTQLNVHRLLQIVHQKDDNRYYLFMDRISLSTSLLHILWNNNIGNNNNNNNNDTTTTTTTTTTTPTTILLTNYNIKQWLLQLCQIIESLNQCGIAHRFIRPENILINVSGGNNNNNNNVNHRLMITGFDMACFFHSFDQDQQPILQSKRCLPNDMIEDYLLDHLPPECFQDNYDASMVDVWSIGTIICLLIIKNNPFSLTFDNDKYDDDYNHLNIWHSCWERRTIPEEWRTLLDDIFQESNCRMTVFDLKSDHRLLPQTTATDQATTTGLKSKRPYYRIDLKKNLNTNEKELKKTGAVLSKIQLAYPEFSSAVRTIFTTQPYQQIENEQHLFEQKHFRIERNESFTDEFNSSFINDYYMRSRYCLDQNNQNQNKDHLENFEQWKIGLVKIFPINYIPNRHKNILINESGKIMKYLSRQIMKQRRKNPKDNNNNGGGSCVEKHEATTEKSSSTKISLISIVSNHIHRLIEIFRTTIEQTNHLLLFYESLSSSTGDNNASGSCNYSSLAKIFSSIDCRSIWPSIVQLKQLLSQLLDVIDYLSRNAISHRYIRPEYIYVDNHYTNLKLGHFEMACFIWNPLDRRPTLRHRGLQDEREHLWNHLPPECFNIKYDSYLVDIWSFGTVLLYCLIQQNPFTVPHNNQQAELSWTTFKLQEKDPTSMQIPSTFLPILNSIFQSSDLRVKISDLKRRFNNLNLMIVNNELKKKSSSLSTSSLSTAETSMNSSNISKLSRISRWKPSQIANNEYDDDGGGGGGGSSSILACITSLEVMDSNALVPSSSVLIPKSMKSGSVQKQQQQPHSGKIQIQLNLKKQQSQPQQQQPQQQQQNRIKRSKEKMH</sequence>
<keyword evidence="3" id="KW-0808">Transferase</keyword>
<dbReference type="Gene3D" id="1.10.510.10">
    <property type="entry name" value="Transferase(Phosphotransferase) domain 1"/>
    <property type="match status" value="2"/>
</dbReference>
<gene>
    <name evidence="3" type="primary">chk1_2</name>
    <name evidence="3" type="ORF">DERP_015337</name>
</gene>
<feature type="compositionally biased region" description="Basic residues" evidence="1">
    <location>
        <begin position="970"/>
        <end position="979"/>
    </location>
</feature>
<dbReference type="PROSITE" id="PS50011">
    <property type="entry name" value="PROTEIN_KINASE_DOM"/>
    <property type="match status" value="2"/>
</dbReference>
<feature type="compositionally biased region" description="Low complexity" evidence="1">
    <location>
        <begin position="950"/>
        <end position="968"/>
    </location>
</feature>
<dbReference type="EMBL" id="NJHN03000005">
    <property type="protein sequence ID" value="KAH9427009.1"/>
    <property type="molecule type" value="Genomic_DNA"/>
</dbReference>
<dbReference type="PANTHER" id="PTHR44167:SF18">
    <property type="entry name" value="PROTEIN KINASE DOMAIN-CONTAINING PROTEIN"/>
    <property type="match status" value="1"/>
</dbReference>
<keyword evidence="3" id="KW-0418">Kinase</keyword>
<dbReference type="Proteomes" id="UP000887458">
    <property type="component" value="Unassembled WGS sequence"/>
</dbReference>
<name>A0ABQ8JWK6_DERPT</name>
<protein>
    <submittedName>
        <fullName evidence="3">Chk1 protein kinase</fullName>
    </submittedName>
</protein>
<evidence type="ECO:0000256" key="1">
    <source>
        <dbReference type="SAM" id="MobiDB-lite"/>
    </source>
</evidence>
<organism evidence="3 4">
    <name type="scientific">Dermatophagoides pteronyssinus</name>
    <name type="common">European house dust mite</name>
    <dbReference type="NCBI Taxonomy" id="6956"/>
    <lineage>
        <taxon>Eukaryota</taxon>
        <taxon>Metazoa</taxon>
        <taxon>Ecdysozoa</taxon>
        <taxon>Arthropoda</taxon>
        <taxon>Chelicerata</taxon>
        <taxon>Arachnida</taxon>
        <taxon>Acari</taxon>
        <taxon>Acariformes</taxon>
        <taxon>Sarcoptiformes</taxon>
        <taxon>Astigmata</taxon>
        <taxon>Psoroptidia</taxon>
        <taxon>Analgoidea</taxon>
        <taxon>Pyroglyphidae</taxon>
        <taxon>Dermatophagoidinae</taxon>
        <taxon>Dermatophagoides</taxon>
    </lineage>
</organism>
<feature type="domain" description="Protein kinase" evidence="2">
    <location>
        <begin position="517"/>
        <end position="839"/>
    </location>
</feature>
<reference evidence="3 4" key="1">
    <citation type="journal article" date="2018" name="J. Allergy Clin. Immunol.">
        <title>High-quality assembly of Dermatophagoides pteronyssinus genome and transcriptome reveals a wide range of novel allergens.</title>
        <authorList>
            <person name="Liu X.Y."/>
            <person name="Yang K.Y."/>
            <person name="Wang M.Q."/>
            <person name="Kwok J.S."/>
            <person name="Zeng X."/>
            <person name="Yang Z."/>
            <person name="Xiao X.J."/>
            <person name="Lau C.P."/>
            <person name="Li Y."/>
            <person name="Huang Z.M."/>
            <person name="Ba J.G."/>
            <person name="Yim A.K."/>
            <person name="Ouyang C.Y."/>
            <person name="Ngai S.M."/>
            <person name="Chan T.F."/>
            <person name="Leung E.L."/>
            <person name="Liu L."/>
            <person name="Liu Z.G."/>
            <person name="Tsui S.K."/>
        </authorList>
    </citation>
    <scope>NUCLEOTIDE SEQUENCE [LARGE SCALE GENOMIC DNA]</scope>
    <source>
        <strain evidence="3">Derp</strain>
    </source>
</reference>
<comment type="caution">
    <text evidence="3">The sequence shown here is derived from an EMBL/GenBank/DDBJ whole genome shotgun (WGS) entry which is preliminary data.</text>
</comment>
<dbReference type="GO" id="GO:0016301">
    <property type="term" value="F:kinase activity"/>
    <property type="evidence" value="ECO:0007669"/>
    <property type="project" value="UniProtKB-KW"/>
</dbReference>
<feature type="region of interest" description="Disordered" evidence="1">
    <location>
        <begin position="566"/>
        <end position="589"/>
    </location>
</feature>
<dbReference type="PANTHER" id="PTHR44167">
    <property type="entry name" value="OVARIAN-SPECIFIC SERINE/THREONINE-PROTEIN KINASE LOK-RELATED"/>
    <property type="match status" value="1"/>
</dbReference>
<dbReference type="Pfam" id="PF00069">
    <property type="entry name" value="Pkinase"/>
    <property type="match status" value="2"/>
</dbReference>